<evidence type="ECO:0000313" key="2">
    <source>
        <dbReference type="EMBL" id="SHF76707.1"/>
    </source>
</evidence>
<dbReference type="NCBIfam" id="NF041043">
    <property type="entry name" value="BPSS1780_fam"/>
    <property type="match status" value="1"/>
</dbReference>
<feature type="transmembrane region" description="Helical" evidence="1">
    <location>
        <begin position="204"/>
        <end position="224"/>
    </location>
</feature>
<dbReference type="Proteomes" id="UP000184327">
    <property type="component" value="Unassembled WGS sequence"/>
</dbReference>
<feature type="transmembrane region" description="Helical" evidence="1">
    <location>
        <begin position="55"/>
        <end position="73"/>
    </location>
</feature>
<dbReference type="RefSeq" id="WP_073357066.1">
    <property type="nucleotide sequence ID" value="NZ_FQUZ01000040.1"/>
</dbReference>
<dbReference type="EMBL" id="FQUZ01000040">
    <property type="protein sequence ID" value="SHF76707.1"/>
    <property type="molecule type" value="Genomic_DNA"/>
</dbReference>
<proteinExistence type="predicted"/>
<accession>A0A1M5EBX9</accession>
<keyword evidence="3" id="KW-1185">Reference proteome</keyword>
<evidence type="ECO:0000313" key="3">
    <source>
        <dbReference type="Proteomes" id="UP000184327"/>
    </source>
</evidence>
<dbReference type="InterPro" id="IPR047798">
    <property type="entry name" value="BPSS1780-like"/>
</dbReference>
<dbReference type="OrthoDB" id="5298483at2"/>
<protein>
    <recommendedName>
        <fullName evidence="4">Transmembrane protein</fullName>
    </recommendedName>
</protein>
<reference evidence="2 3" key="1">
    <citation type="submission" date="2016-11" db="EMBL/GenBank/DDBJ databases">
        <authorList>
            <person name="Jaros S."/>
            <person name="Januszkiewicz K."/>
            <person name="Wedrychowicz H."/>
        </authorList>
    </citation>
    <scope>NUCLEOTIDE SEQUENCE [LARGE SCALE GENOMIC DNA]</scope>
    <source>
        <strain evidence="2 3">DSM 16112</strain>
    </source>
</reference>
<feature type="transmembrane region" description="Helical" evidence="1">
    <location>
        <begin position="146"/>
        <end position="172"/>
    </location>
</feature>
<sequence>MKLRLLPARTGLAWVAEGLSVFRRQPLRLTALLALYLLVGGLLAVFPVVGAALSVAMAPFLMVVLMAGTGLVADGRRIPLEITWVLFRGKYAPQGVELLKLGGVCAAGLMLLLAASLTVDGGSFWRIYSGQEVPTPEILSDGRVQIAFWLVTLPGLLASALLWFAPGLVYWLRLPMAQAIFYSVVACGRNLGAMAVYALTWGGIAVALVIAGTLLTYLLLIVGLPPSLAAIVYLVGMLMYSTAVLTSATFAFRDTFDALDELERQGRLPRQPQG</sequence>
<evidence type="ECO:0008006" key="4">
    <source>
        <dbReference type="Google" id="ProtNLM"/>
    </source>
</evidence>
<dbReference type="AlphaFoldDB" id="A0A1M5EBX9"/>
<keyword evidence="1" id="KW-0472">Membrane</keyword>
<feature type="transmembrane region" description="Helical" evidence="1">
    <location>
        <begin position="29"/>
        <end position="49"/>
    </location>
</feature>
<organism evidence="2 3">
    <name type="scientific">Lampropedia hyalina DSM 16112</name>
    <dbReference type="NCBI Taxonomy" id="1122156"/>
    <lineage>
        <taxon>Bacteria</taxon>
        <taxon>Pseudomonadati</taxon>
        <taxon>Pseudomonadota</taxon>
        <taxon>Betaproteobacteria</taxon>
        <taxon>Burkholderiales</taxon>
        <taxon>Comamonadaceae</taxon>
        <taxon>Lampropedia</taxon>
    </lineage>
</organism>
<feature type="transmembrane region" description="Helical" evidence="1">
    <location>
        <begin position="231"/>
        <end position="252"/>
    </location>
</feature>
<keyword evidence="1" id="KW-1133">Transmembrane helix</keyword>
<gene>
    <name evidence="2" type="ORF">SAMN02745117_02564</name>
</gene>
<name>A0A1M5EBX9_9BURK</name>
<feature type="transmembrane region" description="Helical" evidence="1">
    <location>
        <begin position="98"/>
        <end position="119"/>
    </location>
</feature>
<evidence type="ECO:0000256" key="1">
    <source>
        <dbReference type="SAM" id="Phobius"/>
    </source>
</evidence>
<dbReference type="STRING" id="1122156.SAMN02745117_02564"/>
<keyword evidence="1" id="KW-0812">Transmembrane</keyword>